<protein>
    <recommendedName>
        <fullName evidence="3">Photosynthesis system II assembly factor Ycf48/Hcf136-like domain-containing protein</fullName>
    </recommendedName>
</protein>
<dbReference type="Proteomes" id="UP000034128">
    <property type="component" value="Unassembled WGS sequence"/>
</dbReference>
<accession>A0A0G1HFM4</accession>
<evidence type="ECO:0008006" key="3">
    <source>
        <dbReference type="Google" id="ProtNLM"/>
    </source>
</evidence>
<dbReference type="SUPFAM" id="SSF110296">
    <property type="entry name" value="Oligoxyloglucan reducing end-specific cellobiohydrolase"/>
    <property type="match status" value="1"/>
</dbReference>
<proteinExistence type="predicted"/>
<reference evidence="1 2" key="1">
    <citation type="journal article" date="2015" name="Nature">
        <title>rRNA introns, odd ribosomes, and small enigmatic genomes across a large radiation of phyla.</title>
        <authorList>
            <person name="Brown C.T."/>
            <person name="Hug L.A."/>
            <person name="Thomas B.C."/>
            <person name="Sharon I."/>
            <person name="Castelle C.J."/>
            <person name="Singh A."/>
            <person name="Wilkins M.J."/>
            <person name="Williams K.H."/>
            <person name="Banfield J.F."/>
        </authorList>
    </citation>
    <scope>NUCLEOTIDE SEQUENCE [LARGE SCALE GENOMIC DNA]</scope>
</reference>
<dbReference type="AlphaFoldDB" id="A0A0G1HFM4"/>
<dbReference type="EMBL" id="LCIA01000008">
    <property type="protein sequence ID" value="KKT45303.1"/>
    <property type="molecule type" value="Genomic_DNA"/>
</dbReference>
<name>A0A0G1HFM4_UNCKA</name>
<comment type="caution">
    <text evidence="1">The sequence shown here is derived from an EMBL/GenBank/DDBJ whole genome shotgun (WGS) entry which is preliminary data.</text>
</comment>
<gene>
    <name evidence="1" type="ORF">UW36_C0008G0004</name>
</gene>
<evidence type="ECO:0000313" key="2">
    <source>
        <dbReference type="Proteomes" id="UP000034128"/>
    </source>
</evidence>
<dbReference type="STRING" id="1619110.UW36_C0008G0004"/>
<organism evidence="1 2">
    <name type="scientific">candidate division WWE3 bacterium GW2011_GWA2_44_16</name>
    <dbReference type="NCBI Taxonomy" id="1619110"/>
    <lineage>
        <taxon>Bacteria</taxon>
        <taxon>Katanobacteria</taxon>
    </lineage>
</organism>
<evidence type="ECO:0000313" key="1">
    <source>
        <dbReference type="EMBL" id="KKT45303.1"/>
    </source>
</evidence>
<sequence length="225" mass="24093">MPTDTDDTRNPNAPECCDNFLVPGQQNNGTPNCICTGSPTKPNPDKTDRTPNCLAEGGVCWGWHDSWWANKKELQSNSFAMGVSFPGKTTGYVVGGGRDKDVTDAFIMKSTDIGTGNTWLPAMGGVDSSKYGLKSIDCISKKSCVAVGNFGTILITDNGGATWVENWADDEVIKKAKAERVRFWDVSYMGEDSIVVVGFRPGGGDNVDGVIYTLGQCVPTYASPV</sequence>